<dbReference type="OrthoDB" id="999762at2759"/>
<feature type="chain" id="PRO_5016876636" evidence="1">
    <location>
        <begin position="25"/>
        <end position="181"/>
    </location>
</feature>
<sequence length="181" mass="20361">MVVQGRFEVALCFFSLPTMLLVWCIDPLDSKKSTLGQIFSKTQCARLRISVKQNDAESNVQSVDLSRSLAELLSSILMLTMNKPIVLKEQAQSYELKYGLTHLLPKYHGLTSNTQQFGIRGSAASKIRVKNKITELISLVRQLAIGLHHISSPIRVCDIFAFVEHPTDACLTLQEIEPQRY</sequence>
<keyword evidence="1" id="KW-0732">Signal</keyword>
<gene>
    <name evidence="2" type="ORF">CR513_04599</name>
</gene>
<evidence type="ECO:0000256" key="1">
    <source>
        <dbReference type="SAM" id="SignalP"/>
    </source>
</evidence>
<feature type="non-terminal residue" evidence="2">
    <location>
        <position position="1"/>
    </location>
</feature>
<proteinExistence type="predicted"/>
<dbReference type="EMBL" id="QJKJ01000769">
    <property type="protein sequence ID" value="RDY10824.1"/>
    <property type="molecule type" value="Genomic_DNA"/>
</dbReference>
<dbReference type="Proteomes" id="UP000257109">
    <property type="component" value="Unassembled WGS sequence"/>
</dbReference>
<name>A0A371I7B1_MUCPR</name>
<reference evidence="2" key="1">
    <citation type="submission" date="2018-05" db="EMBL/GenBank/DDBJ databases">
        <title>Draft genome of Mucuna pruriens seed.</title>
        <authorList>
            <person name="Nnadi N.E."/>
            <person name="Vos R."/>
            <person name="Hasami M.H."/>
            <person name="Devisetty U.K."/>
            <person name="Aguiy J.C."/>
        </authorList>
    </citation>
    <scope>NUCLEOTIDE SEQUENCE [LARGE SCALE GENOMIC DNA]</scope>
    <source>
        <strain evidence="2">JCA_2017</strain>
    </source>
</reference>
<protein>
    <submittedName>
        <fullName evidence="2">Uncharacterized protein</fullName>
    </submittedName>
</protein>
<organism evidence="2 3">
    <name type="scientific">Mucuna pruriens</name>
    <name type="common">Velvet bean</name>
    <name type="synonym">Dolichos pruriens</name>
    <dbReference type="NCBI Taxonomy" id="157652"/>
    <lineage>
        <taxon>Eukaryota</taxon>
        <taxon>Viridiplantae</taxon>
        <taxon>Streptophyta</taxon>
        <taxon>Embryophyta</taxon>
        <taxon>Tracheophyta</taxon>
        <taxon>Spermatophyta</taxon>
        <taxon>Magnoliopsida</taxon>
        <taxon>eudicotyledons</taxon>
        <taxon>Gunneridae</taxon>
        <taxon>Pentapetalae</taxon>
        <taxon>rosids</taxon>
        <taxon>fabids</taxon>
        <taxon>Fabales</taxon>
        <taxon>Fabaceae</taxon>
        <taxon>Papilionoideae</taxon>
        <taxon>50 kb inversion clade</taxon>
        <taxon>NPAAA clade</taxon>
        <taxon>indigoferoid/millettioid clade</taxon>
        <taxon>Phaseoleae</taxon>
        <taxon>Mucuna</taxon>
    </lineage>
</organism>
<evidence type="ECO:0000313" key="2">
    <source>
        <dbReference type="EMBL" id="RDY10824.1"/>
    </source>
</evidence>
<keyword evidence="3" id="KW-1185">Reference proteome</keyword>
<feature type="signal peptide" evidence="1">
    <location>
        <begin position="1"/>
        <end position="24"/>
    </location>
</feature>
<comment type="caution">
    <text evidence="2">The sequence shown here is derived from an EMBL/GenBank/DDBJ whole genome shotgun (WGS) entry which is preliminary data.</text>
</comment>
<accession>A0A371I7B1</accession>
<evidence type="ECO:0000313" key="3">
    <source>
        <dbReference type="Proteomes" id="UP000257109"/>
    </source>
</evidence>
<dbReference type="AlphaFoldDB" id="A0A371I7B1"/>